<dbReference type="SFLD" id="SFLDG01206">
    <property type="entry name" value="Xi.1"/>
    <property type="match status" value="1"/>
</dbReference>
<dbReference type="FunFam" id="3.40.30.10:FF:000058">
    <property type="entry name" value="Glutathione S-transferase, omega"/>
    <property type="match status" value="1"/>
</dbReference>
<dbReference type="InterPro" id="IPR047047">
    <property type="entry name" value="GST_Omega-like_C"/>
</dbReference>
<feature type="active site" description="Proton donor/acceptor" evidence="1">
    <location>
        <position position="195"/>
    </location>
</feature>
<dbReference type="GO" id="GO:0005737">
    <property type="term" value="C:cytoplasm"/>
    <property type="evidence" value="ECO:0007669"/>
    <property type="project" value="TreeGrafter"/>
</dbReference>
<feature type="site" description="Lowers pKa of active site Cys" evidence="3">
    <location>
        <position position="296"/>
    </location>
</feature>
<dbReference type="PATRIC" id="fig|1232683.4.peg.1701"/>
<accession>A0A081FZN7</accession>
<evidence type="ECO:0000313" key="5">
    <source>
        <dbReference type="EMBL" id="KEA63992.1"/>
    </source>
</evidence>
<dbReference type="InterPro" id="IPR004045">
    <property type="entry name" value="Glutathione_S-Trfase_N"/>
</dbReference>
<name>A0A081FZN7_9GAMM</name>
<evidence type="ECO:0000256" key="1">
    <source>
        <dbReference type="PIRSR" id="PIRSR015753-1"/>
    </source>
</evidence>
<reference evidence="5" key="1">
    <citation type="submission" date="2014-04" db="EMBL/GenBank/DDBJ databases">
        <title>Marinobacterium kochiensis sp. nov., isolated from sediment sample collected from Kochi backwaters in Kerala, India.</title>
        <authorList>
            <person name="Singh A."/>
            <person name="Pinnaka A.K."/>
        </authorList>
    </citation>
    <scope>NUCLEOTIDE SEQUENCE [LARGE SCALE GENOMIC DNA]</scope>
    <source>
        <strain evidence="5">AK27</strain>
    </source>
</reference>
<feature type="active site" description="Nucleophile" evidence="1">
    <location>
        <position position="63"/>
    </location>
</feature>
<feature type="binding site" evidence="2">
    <location>
        <begin position="130"/>
        <end position="133"/>
    </location>
    <ligand>
        <name>glutathione</name>
        <dbReference type="ChEBI" id="CHEBI:57925"/>
    </ligand>
</feature>
<dbReference type="RefSeq" id="WP_036186371.1">
    <property type="nucleotide sequence ID" value="NZ_JMQN01000021.1"/>
</dbReference>
<comment type="caution">
    <text evidence="5">The sequence shown here is derived from an EMBL/GenBank/DDBJ whole genome shotgun (WGS) entry which is preliminary data.</text>
</comment>
<gene>
    <name evidence="5" type="ORF">ADIMK_1727</name>
</gene>
<dbReference type="Gene3D" id="1.20.1050.10">
    <property type="match status" value="1"/>
</dbReference>
<keyword evidence="6" id="KW-1185">Reference proteome</keyword>
<feature type="domain" description="GST C-terminal" evidence="4">
    <location>
        <begin position="172"/>
        <end position="303"/>
    </location>
</feature>
<dbReference type="InterPro" id="IPR036249">
    <property type="entry name" value="Thioredoxin-like_sf"/>
</dbReference>
<dbReference type="CDD" id="cd03190">
    <property type="entry name" value="GST_C_Omega_like"/>
    <property type="match status" value="1"/>
</dbReference>
<dbReference type="Pfam" id="PF13410">
    <property type="entry name" value="GST_C_2"/>
    <property type="match status" value="1"/>
</dbReference>
<evidence type="ECO:0000313" key="6">
    <source>
        <dbReference type="Proteomes" id="UP000028252"/>
    </source>
</evidence>
<dbReference type="OrthoDB" id="9769158at2"/>
<dbReference type="GO" id="GO:0004364">
    <property type="term" value="F:glutathione transferase activity"/>
    <property type="evidence" value="ECO:0007669"/>
    <property type="project" value="UniProtKB-EC"/>
</dbReference>
<dbReference type="Pfam" id="PF13409">
    <property type="entry name" value="GST_N_2"/>
    <property type="match status" value="1"/>
</dbReference>
<feature type="binding site" evidence="2">
    <location>
        <begin position="148"/>
        <end position="149"/>
    </location>
    <ligand>
        <name>glutathione</name>
        <dbReference type="ChEBI" id="CHEBI:57925"/>
    </ligand>
</feature>
<dbReference type="EC" id="2.5.1.18" evidence="5"/>
<proteinExistence type="predicted"/>
<sequence>MGLLIDGRWHDKWYDTESNGGRFERDTAKFRNWITTDGEAGPSGEAGFAAEPGRYHLFVSYACPWAHRTLIMRALKGLESMISVDVVHPLMLDNGWTFERDFDGATGDSLFGSEYMHQIYTRSKPDASGRVTVPLLWDRKRETIVSNESAEIIRMFNSAFDGVGAESGDYYPPELRAQIDDWNGMIYRSVNNGVYRAGFATSQSAYDEAVSELFEMLDRLENHLASNRYLVGNQLTEADVRLYTTLVRFDPVYVSHFKCDLHRIQDYPALSGYLRDLYQRPAFRDTTRFDHIREHYFRSHKGINPSGVIPVGPAFNLDAPHGREELGQ</sequence>
<dbReference type="AlphaFoldDB" id="A0A081FZN7"/>
<dbReference type="SFLD" id="SFLDG01148">
    <property type="entry name" value="Xi_(cytGST)"/>
    <property type="match status" value="1"/>
</dbReference>
<dbReference type="Proteomes" id="UP000028252">
    <property type="component" value="Unassembled WGS sequence"/>
</dbReference>
<dbReference type="InterPro" id="IPR036282">
    <property type="entry name" value="Glutathione-S-Trfase_C_sf"/>
</dbReference>
<dbReference type="EMBL" id="JMQN01000021">
    <property type="protein sequence ID" value="KEA63992.1"/>
    <property type="molecule type" value="Genomic_DNA"/>
</dbReference>
<dbReference type="Gene3D" id="3.40.30.10">
    <property type="entry name" value="Glutaredoxin"/>
    <property type="match status" value="1"/>
</dbReference>
<feature type="site" description="Lowers pKa of active site Cys" evidence="3">
    <location>
        <position position="253"/>
    </location>
</feature>
<dbReference type="SUPFAM" id="SSF47616">
    <property type="entry name" value="GST C-terminal domain-like"/>
    <property type="match status" value="1"/>
</dbReference>
<dbReference type="InterPro" id="IPR040079">
    <property type="entry name" value="Glutathione_S-Trfase"/>
</dbReference>
<dbReference type="SUPFAM" id="SSF52833">
    <property type="entry name" value="Thioredoxin-like"/>
    <property type="match status" value="1"/>
</dbReference>
<evidence type="ECO:0000259" key="4">
    <source>
        <dbReference type="PROSITE" id="PS50405"/>
    </source>
</evidence>
<dbReference type="InterPro" id="IPR010987">
    <property type="entry name" value="Glutathione-S-Trfase_C-like"/>
</dbReference>
<dbReference type="PIRSF" id="PIRSF015753">
    <property type="entry name" value="GST"/>
    <property type="match status" value="1"/>
</dbReference>
<dbReference type="eggNOG" id="COG0435">
    <property type="taxonomic scope" value="Bacteria"/>
</dbReference>
<keyword evidence="5" id="KW-0808">Transferase</keyword>
<dbReference type="SFLD" id="SFLDS00019">
    <property type="entry name" value="Glutathione_Transferase_(cytos"/>
    <property type="match status" value="1"/>
</dbReference>
<dbReference type="PANTHER" id="PTHR32419">
    <property type="entry name" value="GLUTATHIONYL-HYDROQUINONE REDUCTASE"/>
    <property type="match status" value="1"/>
</dbReference>
<dbReference type="PANTHER" id="PTHR32419:SF6">
    <property type="entry name" value="GLUTATHIONE S-TRANSFERASE OMEGA-LIKE 1-RELATED"/>
    <property type="match status" value="1"/>
</dbReference>
<dbReference type="STRING" id="1232683.ADIMK_1727"/>
<dbReference type="PROSITE" id="PS50405">
    <property type="entry name" value="GST_CTER"/>
    <property type="match status" value="1"/>
</dbReference>
<protein>
    <submittedName>
        <fullName evidence="5">Glutathione S-transferase, omega</fullName>
        <ecNumber evidence="5">2.5.1.18</ecNumber>
    </submittedName>
</protein>
<evidence type="ECO:0000256" key="3">
    <source>
        <dbReference type="PIRSR" id="PIRSR015753-3"/>
    </source>
</evidence>
<evidence type="ECO:0000256" key="2">
    <source>
        <dbReference type="PIRSR" id="PIRSR015753-2"/>
    </source>
</evidence>
<organism evidence="5 6">
    <name type="scientific">Marinobacterium lacunae</name>
    <dbReference type="NCBI Taxonomy" id="1232683"/>
    <lineage>
        <taxon>Bacteria</taxon>
        <taxon>Pseudomonadati</taxon>
        <taxon>Pseudomonadota</taxon>
        <taxon>Gammaproteobacteria</taxon>
        <taxon>Oceanospirillales</taxon>
        <taxon>Oceanospirillaceae</taxon>
        <taxon>Marinobacterium</taxon>
    </lineage>
</organism>
<feature type="binding site" evidence="2">
    <location>
        <position position="96"/>
    </location>
    <ligand>
        <name>glutathione</name>
        <dbReference type="ChEBI" id="CHEBI:57925"/>
    </ligand>
</feature>
<dbReference type="InterPro" id="IPR016639">
    <property type="entry name" value="GST_Omega/GSH"/>
</dbReference>